<dbReference type="AlphaFoldDB" id="A0A484Q4U3"/>
<dbReference type="EMBL" id="CAADIB010000016">
    <property type="protein sequence ID" value="VFR36364.1"/>
    <property type="molecule type" value="Genomic_DNA"/>
</dbReference>
<protein>
    <recommendedName>
        <fullName evidence="3">Phage protein</fullName>
    </recommendedName>
</protein>
<evidence type="ECO:0000313" key="2">
    <source>
        <dbReference type="EMBL" id="VFR36364.1"/>
    </source>
</evidence>
<organism evidence="1">
    <name type="scientific">plant metagenome</name>
    <dbReference type="NCBI Taxonomy" id="1297885"/>
    <lineage>
        <taxon>unclassified sequences</taxon>
        <taxon>metagenomes</taxon>
        <taxon>organismal metagenomes</taxon>
    </lineage>
</organism>
<dbReference type="Pfam" id="PF08748">
    <property type="entry name" value="Phage_TAC_4"/>
    <property type="match status" value="1"/>
</dbReference>
<sequence>MATVAFSINPAPTFEAAVSIPRAGGEPAVITLVFQHKSRADLEAYLLRAGKADADQEGALLTEIVAGWSGVAEPYSEEHLGMLLANYPGAAKAVITGYLEELTQARRKN</sequence>
<evidence type="ECO:0000313" key="1">
    <source>
        <dbReference type="EMBL" id="VFR31889.1"/>
    </source>
</evidence>
<name>A0A484Q4U3_9ZZZZ</name>
<dbReference type="EMBL" id="CAADHZ010000024">
    <property type="protein sequence ID" value="VFR31889.1"/>
    <property type="molecule type" value="Genomic_DNA"/>
</dbReference>
<reference evidence="1" key="1">
    <citation type="submission" date="2019-03" db="EMBL/GenBank/DDBJ databases">
        <authorList>
            <person name="Danneels B."/>
        </authorList>
    </citation>
    <scope>NUCLEOTIDE SEQUENCE</scope>
</reference>
<evidence type="ECO:0008006" key="3">
    <source>
        <dbReference type="Google" id="ProtNLM"/>
    </source>
</evidence>
<gene>
    <name evidence="1" type="ORF">ANDO1_3042</name>
    <name evidence="2" type="ORF">ANDO2_2904</name>
</gene>
<dbReference type="InterPro" id="IPR014859">
    <property type="entry name" value="Phage_TAC_4"/>
</dbReference>
<accession>A0A484Q4U3</accession>
<proteinExistence type="predicted"/>